<dbReference type="RefSeq" id="WP_269331851.1">
    <property type="nucleotide sequence ID" value="NZ_JAMZFT010000001.1"/>
</dbReference>
<feature type="transmembrane region" description="Helical" evidence="1">
    <location>
        <begin position="6"/>
        <end position="30"/>
    </location>
</feature>
<feature type="transmembrane region" description="Helical" evidence="1">
    <location>
        <begin position="116"/>
        <end position="134"/>
    </location>
</feature>
<accession>A0A9J6PCE0</accession>
<gene>
    <name evidence="2" type="ORF">NJQ99_05845</name>
</gene>
<keyword evidence="1" id="KW-1133">Transmembrane helix</keyword>
<keyword evidence="1" id="KW-0812">Transmembrane</keyword>
<dbReference type="EMBL" id="JAMZFT010000001">
    <property type="protein sequence ID" value="MCP1335926.1"/>
    <property type="molecule type" value="Genomic_DNA"/>
</dbReference>
<evidence type="ECO:0000256" key="1">
    <source>
        <dbReference type="SAM" id="Phobius"/>
    </source>
</evidence>
<dbReference type="AlphaFoldDB" id="A0A9J6PCE0"/>
<name>A0A9J6PCE0_9PROT</name>
<evidence type="ECO:0000313" key="2">
    <source>
        <dbReference type="EMBL" id="MCP1335926.1"/>
    </source>
</evidence>
<dbReference type="PANTHER" id="PTHR31881:SF6">
    <property type="entry name" value="OS09G0494600 PROTEIN"/>
    <property type="match status" value="1"/>
</dbReference>
<dbReference type="PANTHER" id="PTHR31881">
    <property type="match status" value="1"/>
</dbReference>
<dbReference type="Pfam" id="PF04654">
    <property type="entry name" value="DUF599"/>
    <property type="match status" value="1"/>
</dbReference>
<reference evidence="2" key="1">
    <citation type="submission" date="2022-06" db="EMBL/GenBank/DDBJ databases">
        <title>Isolation and Genomics of Futiania mangrovii gen. nov., sp. nov., a Rare and Metabolically-versatile member in the Class Alphaproteobacteria.</title>
        <authorList>
            <person name="Liu L."/>
            <person name="Huang W.-C."/>
            <person name="Pan J."/>
            <person name="Li J."/>
            <person name="Huang Y."/>
            <person name="Du H."/>
            <person name="Liu Y."/>
            <person name="Li M."/>
        </authorList>
    </citation>
    <scope>NUCLEOTIDE SEQUENCE</scope>
    <source>
        <strain evidence="2">FT118</strain>
    </source>
</reference>
<protein>
    <submittedName>
        <fullName evidence="2">DUF599 family protein</fullName>
    </submittedName>
</protein>
<comment type="caution">
    <text evidence="2">The sequence shown here is derived from an EMBL/GenBank/DDBJ whole genome shotgun (WGS) entry which is preliminary data.</text>
</comment>
<proteinExistence type="predicted"/>
<organism evidence="2 3">
    <name type="scientific">Futiania mangrovi</name>
    <dbReference type="NCBI Taxonomy" id="2959716"/>
    <lineage>
        <taxon>Bacteria</taxon>
        <taxon>Pseudomonadati</taxon>
        <taxon>Pseudomonadota</taxon>
        <taxon>Alphaproteobacteria</taxon>
        <taxon>Futianiales</taxon>
        <taxon>Futianiaceae</taxon>
        <taxon>Futiania</taxon>
    </lineage>
</organism>
<feature type="transmembrane region" description="Helical" evidence="1">
    <location>
        <begin position="189"/>
        <end position="217"/>
    </location>
</feature>
<feature type="transmembrane region" description="Helical" evidence="1">
    <location>
        <begin position="75"/>
        <end position="95"/>
    </location>
</feature>
<keyword evidence="3" id="KW-1185">Reference proteome</keyword>
<keyword evidence="1" id="KW-0472">Membrane</keyword>
<dbReference type="InterPro" id="IPR006747">
    <property type="entry name" value="DUF599"/>
</dbReference>
<dbReference type="Proteomes" id="UP001055804">
    <property type="component" value="Unassembled WGS sequence"/>
</dbReference>
<sequence length="243" mass="26503">MPLPDMGLSALDFAAVAVFFGGWILFALVVDTGPLARHTLTTRMNEARRRWMLRMLTREVRMVDTAILANLLNGTVFFASTSILAIGGSVALLGATERIMAVASDVPFLVGGMDPAAWEAKILVFTMIFVYAFFKFGWAFRLFNYCSILVGAAPLTDQADTAEARDAALRAAEMNIVAAKQFNRGLRAYFFALAYLGWFIGPLTLMLTTFLVCAVLAHRQFASRAFDIAEAFAPDGPETPPGP</sequence>
<evidence type="ECO:0000313" key="3">
    <source>
        <dbReference type="Proteomes" id="UP001055804"/>
    </source>
</evidence>